<dbReference type="STRING" id="1544416.Cocul_01339"/>
<dbReference type="PATRIC" id="fig|1544416.3.peg.1346"/>
<protein>
    <submittedName>
        <fullName evidence="2">Uncharacterized protein</fullName>
    </submittedName>
</protein>
<reference evidence="2 3" key="1">
    <citation type="submission" date="2015-10" db="EMBL/GenBank/DDBJ databases">
        <title>Corynebacteirum lowii and Corynebacterium oculi species nova, derived from human clinical disease and and emended description of Corynebacterium mastiditis.</title>
        <authorList>
            <person name="Bernard K."/>
            <person name="Pacheco A.L."/>
            <person name="Mcdougall C."/>
            <person name="Burtx T."/>
            <person name="Weibe D."/>
            <person name="Tyler S."/>
            <person name="Olson A.B."/>
            <person name="Cnockaert M."/>
            <person name="Eguchi H."/>
            <person name="Kuwahara T."/>
            <person name="Nakayama-Imaohji H."/>
            <person name="Boudewijins M."/>
            <person name="Van Hoecke F."/>
            <person name="Bernier A.-M."/>
            <person name="Vandamme P."/>
        </authorList>
    </citation>
    <scope>NUCLEOTIDE SEQUENCE [LARGE SCALE GENOMIC DNA]</scope>
    <source>
        <strain evidence="2 3">NML 130210</strain>
    </source>
</reference>
<evidence type="ECO:0000313" key="2">
    <source>
        <dbReference type="EMBL" id="KQB84536.1"/>
    </source>
</evidence>
<keyword evidence="3" id="KW-1185">Reference proteome</keyword>
<accession>A0A0Q1AD15</accession>
<name>A0A0Q1AD15_9CORY</name>
<dbReference type="RefSeq" id="WP_055122451.1">
    <property type="nucleotide sequence ID" value="NZ_LKST01000002.1"/>
</dbReference>
<evidence type="ECO:0000313" key="3">
    <source>
        <dbReference type="Proteomes" id="UP000050517"/>
    </source>
</evidence>
<dbReference type="OrthoDB" id="5125705at2"/>
<evidence type="ECO:0000256" key="1">
    <source>
        <dbReference type="SAM" id="MobiDB-lite"/>
    </source>
</evidence>
<dbReference type="Proteomes" id="UP000050517">
    <property type="component" value="Unassembled WGS sequence"/>
</dbReference>
<comment type="caution">
    <text evidence="2">The sequence shown here is derived from an EMBL/GenBank/DDBJ whole genome shotgun (WGS) entry which is preliminary data.</text>
</comment>
<feature type="region of interest" description="Disordered" evidence="1">
    <location>
        <begin position="1"/>
        <end position="33"/>
    </location>
</feature>
<proteinExistence type="predicted"/>
<sequence>MTTTAEPADTPQGVPAPEQATTSEYQPPATQEDLDRIIEACLARERAKCQGYDGRVQGQAPGV</sequence>
<dbReference type="AlphaFoldDB" id="A0A0Q1AD15"/>
<gene>
    <name evidence="2" type="ORF">Cocul_01339</name>
</gene>
<dbReference type="EMBL" id="LKST01000002">
    <property type="protein sequence ID" value="KQB84536.1"/>
    <property type="molecule type" value="Genomic_DNA"/>
</dbReference>
<organism evidence="2 3">
    <name type="scientific">Corynebacterium oculi</name>
    <dbReference type="NCBI Taxonomy" id="1544416"/>
    <lineage>
        <taxon>Bacteria</taxon>
        <taxon>Bacillati</taxon>
        <taxon>Actinomycetota</taxon>
        <taxon>Actinomycetes</taxon>
        <taxon>Mycobacteriales</taxon>
        <taxon>Corynebacteriaceae</taxon>
        <taxon>Corynebacterium</taxon>
    </lineage>
</organism>
<feature type="compositionally biased region" description="Polar residues" evidence="1">
    <location>
        <begin position="19"/>
        <end position="29"/>
    </location>
</feature>